<dbReference type="InterPro" id="IPR019734">
    <property type="entry name" value="TPR_rpt"/>
</dbReference>
<feature type="repeat" description="TPR" evidence="1">
    <location>
        <begin position="275"/>
        <end position="308"/>
    </location>
</feature>
<feature type="domain" description="Signal transduction histidine kinase internal region" evidence="4">
    <location>
        <begin position="527"/>
        <end position="605"/>
    </location>
</feature>
<reference evidence="5" key="1">
    <citation type="submission" date="2021-09" db="EMBL/GenBank/DDBJ databases">
        <title>Genome of Aequorivita sp. strain F47161.</title>
        <authorList>
            <person name="Wang Y."/>
        </authorList>
    </citation>
    <scope>NUCLEOTIDE SEQUENCE</scope>
    <source>
        <strain evidence="5">F47161</strain>
    </source>
</reference>
<dbReference type="Pfam" id="PF06580">
    <property type="entry name" value="His_kinase"/>
    <property type="match status" value="1"/>
</dbReference>
<dbReference type="SUPFAM" id="SSF49464">
    <property type="entry name" value="Carboxypeptidase regulatory domain-like"/>
    <property type="match status" value="1"/>
</dbReference>
<evidence type="ECO:0000259" key="4">
    <source>
        <dbReference type="Pfam" id="PF06580"/>
    </source>
</evidence>
<accession>A0A9X1QXZ8</accession>
<dbReference type="InterPro" id="IPR036890">
    <property type="entry name" value="HATPase_C_sf"/>
</dbReference>
<dbReference type="SUPFAM" id="SSF48452">
    <property type="entry name" value="TPR-like"/>
    <property type="match status" value="1"/>
</dbReference>
<dbReference type="Gene3D" id="1.25.40.10">
    <property type="entry name" value="Tetratricopeptide repeat domain"/>
    <property type="match status" value="3"/>
</dbReference>
<evidence type="ECO:0000313" key="5">
    <source>
        <dbReference type="EMBL" id="MCG2418619.1"/>
    </source>
</evidence>
<dbReference type="Proteomes" id="UP001139461">
    <property type="component" value="Unassembled WGS sequence"/>
</dbReference>
<feature type="repeat" description="TPR" evidence="1">
    <location>
        <begin position="401"/>
        <end position="434"/>
    </location>
</feature>
<keyword evidence="5" id="KW-0418">Kinase</keyword>
<feature type="transmembrane region" description="Helical" evidence="2">
    <location>
        <begin position="492"/>
        <end position="509"/>
    </location>
</feature>
<dbReference type="InterPro" id="IPR008969">
    <property type="entry name" value="CarboxyPept-like_regulatory"/>
</dbReference>
<proteinExistence type="predicted"/>
<feature type="chain" id="PRO_5040925146" evidence="3">
    <location>
        <begin position="22"/>
        <end position="736"/>
    </location>
</feature>
<keyword evidence="3" id="KW-0732">Signal</keyword>
<gene>
    <name evidence="5" type="ORF">K8089_06255</name>
</gene>
<keyword evidence="1" id="KW-0802">TPR repeat</keyword>
<dbReference type="EMBL" id="JAIRBA010000008">
    <property type="protein sequence ID" value="MCG2418619.1"/>
    <property type="molecule type" value="Genomic_DNA"/>
</dbReference>
<sequence>MKNLLFIFLAVALFCSANSFSQINRQSENRPFMLRGEVVDGETNMPISKVNVEILGGQYTTTNLSGRFAISAKIGDELVIKSDDFVTVYYTIDKDDFVTVRVEKALGDTAPPLSKSEQKNKPNNFNTYLDSAKFYLKKDAQKSIEFVTRALEPGRNKNISKTENSLAFETLGDINLFWNQPDLAVDNYKRSLQNASNPNISIKLAKAFAQNKSYQESISTYENLLRGSLSPYQKVEVYEGLGDTFKAIGDGVKSVFNYQRGLDVAKENSITSKITNLNSKIGEAYAKSGALNEAETYFDNSLKLAKKENKERAVSEKNKVADFYNQNREYKKEIELREETLQELKTLGEGVAVENEALTSQRQNYKIANAFVAQEKYKEAIPYLEKSIAEANKAEDLVVQKDAVRKLSEIYRDIGEFDKATESYQRYVEVVDELYVKKEQEISQAARFSKEITQKQNRIISLENDRKLNESRYKLAFENQELIERNSQIQKWVIISLGIIVLLLVFAAYSQYKNVKQQKFANNLLALKSLRSQMNPHFIFNALNSVNSFIAVNDERAANKYLTDFSLLMRSVLENSEEDFIPLEKEIELLELYTKLEHFRFKDKFEYKISVDENINLNDFVIPPMLLQPYVENAVWHGLRYKEEKGLLEINFKSIDAKTVKITIVDNGIGREKSKEFKTENQKKQKSKGMGNTQRRIGILNKMYKDKIAVNVENAFVVDSQRDGEGTKVELILKKD</sequence>
<dbReference type="PANTHER" id="PTHR34220:SF7">
    <property type="entry name" value="SENSOR HISTIDINE KINASE YPDA"/>
    <property type="match status" value="1"/>
</dbReference>
<evidence type="ECO:0000256" key="2">
    <source>
        <dbReference type="SAM" id="Phobius"/>
    </source>
</evidence>
<keyword evidence="2" id="KW-1133">Transmembrane helix</keyword>
<keyword evidence="5" id="KW-0808">Transferase</keyword>
<dbReference type="SUPFAM" id="SSF55874">
    <property type="entry name" value="ATPase domain of HSP90 chaperone/DNA topoisomerase II/histidine kinase"/>
    <property type="match status" value="1"/>
</dbReference>
<keyword evidence="2" id="KW-0472">Membrane</keyword>
<dbReference type="InterPro" id="IPR010559">
    <property type="entry name" value="Sig_transdc_His_kin_internal"/>
</dbReference>
<evidence type="ECO:0000313" key="6">
    <source>
        <dbReference type="Proteomes" id="UP001139461"/>
    </source>
</evidence>
<dbReference type="InterPro" id="IPR050640">
    <property type="entry name" value="Bact_2-comp_sensor_kinase"/>
</dbReference>
<dbReference type="InterPro" id="IPR011990">
    <property type="entry name" value="TPR-like_helical_dom_sf"/>
</dbReference>
<keyword evidence="2" id="KW-0812">Transmembrane</keyword>
<dbReference type="PANTHER" id="PTHR34220">
    <property type="entry name" value="SENSOR HISTIDINE KINASE YPDA"/>
    <property type="match status" value="1"/>
</dbReference>
<dbReference type="GO" id="GO:0016020">
    <property type="term" value="C:membrane"/>
    <property type="evidence" value="ECO:0007669"/>
    <property type="project" value="InterPro"/>
</dbReference>
<dbReference type="GO" id="GO:0000155">
    <property type="term" value="F:phosphorelay sensor kinase activity"/>
    <property type="evidence" value="ECO:0007669"/>
    <property type="project" value="InterPro"/>
</dbReference>
<feature type="signal peptide" evidence="3">
    <location>
        <begin position="1"/>
        <end position="21"/>
    </location>
</feature>
<evidence type="ECO:0000256" key="3">
    <source>
        <dbReference type="SAM" id="SignalP"/>
    </source>
</evidence>
<dbReference type="Pfam" id="PF13432">
    <property type="entry name" value="TPR_16"/>
    <property type="match status" value="1"/>
</dbReference>
<dbReference type="RefSeq" id="WP_237602425.1">
    <property type="nucleotide sequence ID" value="NZ_JAIRBA010000008.1"/>
</dbReference>
<evidence type="ECO:0000256" key="1">
    <source>
        <dbReference type="PROSITE-ProRule" id="PRU00339"/>
    </source>
</evidence>
<protein>
    <submittedName>
        <fullName evidence="5">Histidine kinase</fullName>
    </submittedName>
</protein>
<dbReference type="SMART" id="SM00028">
    <property type="entry name" value="TPR"/>
    <property type="match status" value="4"/>
</dbReference>
<dbReference type="PROSITE" id="PS50005">
    <property type="entry name" value="TPR"/>
    <property type="match status" value="2"/>
</dbReference>
<dbReference type="AlphaFoldDB" id="A0A9X1QXZ8"/>
<keyword evidence="6" id="KW-1185">Reference proteome</keyword>
<dbReference type="Gene3D" id="3.30.565.10">
    <property type="entry name" value="Histidine kinase-like ATPase, C-terminal domain"/>
    <property type="match status" value="1"/>
</dbReference>
<name>A0A9X1QXZ8_9FLAO</name>
<comment type="caution">
    <text evidence="5">The sequence shown here is derived from an EMBL/GenBank/DDBJ whole genome shotgun (WGS) entry which is preliminary data.</text>
</comment>
<organism evidence="5 6">
    <name type="scientific">Aequorivita vitellina</name>
    <dbReference type="NCBI Taxonomy" id="2874475"/>
    <lineage>
        <taxon>Bacteria</taxon>
        <taxon>Pseudomonadati</taxon>
        <taxon>Bacteroidota</taxon>
        <taxon>Flavobacteriia</taxon>
        <taxon>Flavobacteriales</taxon>
        <taxon>Flavobacteriaceae</taxon>
        <taxon>Aequorivita</taxon>
    </lineage>
</organism>